<reference evidence="4" key="1">
    <citation type="submission" date="2022-11" db="UniProtKB">
        <authorList>
            <consortium name="WormBaseParasite"/>
        </authorList>
    </citation>
    <scope>IDENTIFICATION</scope>
</reference>
<dbReference type="Pfam" id="PF00443">
    <property type="entry name" value="UCH"/>
    <property type="match status" value="1"/>
</dbReference>
<dbReference type="InterPro" id="IPR001394">
    <property type="entry name" value="Peptidase_C19_UCH"/>
</dbReference>
<feature type="domain" description="USP" evidence="2">
    <location>
        <begin position="19"/>
        <end position="65"/>
    </location>
</feature>
<feature type="region of interest" description="Disordered" evidence="1">
    <location>
        <begin position="1"/>
        <end position="25"/>
    </location>
</feature>
<organism evidence="3 4">
    <name type="scientific">Meloidogyne incognita</name>
    <name type="common">Southern root-knot nematode worm</name>
    <name type="synonym">Oxyuris incognita</name>
    <dbReference type="NCBI Taxonomy" id="6306"/>
    <lineage>
        <taxon>Eukaryota</taxon>
        <taxon>Metazoa</taxon>
        <taxon>Ecdysozoa</taxon>
        <taxon>Nematoda</taxon>
        <taxon>Chromadorea</taxon>
        <taxon>Rhabditida</taxon>
        <taxon>Tylenchina</taxon>
        <taxon>Tylenchomorpha</taxon>
        <taxon>Tylenchoidea</taxon>
        <taxon>Meloidogynidae</taxon>
        <taxon>Meloidogyninae</taxon>
        <taxon>Meloidogyne</taxon>
        <taxon>Meloidogyne incognita group</taxon>
    </lineage>
</organism>
<dbReference type="InterPro" id="IPR038765">
    <property type="entry name" value="Papain-like_cys_pep_sf"/>
</dbReference>
<proteinExistence type="predicted"/>
<dbReference type="InterPro" id="IPR028889">
    <property type="entry name" value="USP"/>
</dbReference>
<evidence type="ECO:0000313" key="3">
    <source>
        <dbReference type="Proteomes" id="UP000887563"/>
    </source>
</evidence>
<dbReference type="SUPFAM" id="SSF54001">
    <property type="entry name" value="Cysteine proteinases"/>
    <property type="match status" value="1"/>
</dbReference>
<evidence type="ECO:0000259" key="2">
    <source>
        <dbReference type="PROSITE" id="PS50235"/>
    </source>
</evidence>
<dbReference type="Gene3D" id="3.90.70.10">
    <property type="entry name" value="Cysteine proteinases"/>
    <property type="match status" value="1"/>
</dbReference>
<keyword evidence="3" id="KW-1185">Reference proteome</keyword>
<dbReference type="AlphaFoldDB" id="A0A914L354"/>
<sequence>MTYKSSNSEPSTETETGGTGLTNPENSCYINSALQVLVNTPKFASLYYKNTLKPFINLQHPDGTK</sequence>
<name>A0A914L354_MELIC</name>
<dbReference type="Proteomes" id="UP000887563">
    <property type="component" value="Unplaced"/>
</dbReference>
<accession>A0A914L354</accession>
<dbReference type="PROSITE" id="PS50235">
    <property type="entry name" value="USP_3"/>
    <property type="match status" value="1"/>
</dbReference>
<protein>
    <submittedName>
        <fullName evidence="4">USP domain-containing protein</fullName>
    </submittedName>
</protein>
<evidence type="ECO:0000313" key="4">
    <source>
        <dbReference type="WBParaSite" id="Minc3s00234g08208"/>
    </source>
</evidence>
<dbReference type="GO" id="GO:0016579">
    <property type="term" value="P:protein deubiquitination"/>
    <property type="evidence" value="ECO:0007669"/>
    <property type="project" value="InterPro"/>
</dbReference>
<evidence type="ECO:0000256" key="1">
    <source>
        <dbReference type="SAM" id="MobiDB-lite"/>
    </source>
</evidence>
<dbReference type="GO" id="GO:0004843">
    <property type="term" value="F:cysteine-type deubiquitinase activity"/>
    <property type="evidence" value="ECO:0007669"/>
    <property type="project" value="InterPro"/>
</dbReference>
<dbReference type="WBParaSite" id="Minc3s00234g08208">
    <property type="protein sequence ID" value="Minc3s00234g08208"/>
    <property type="gene ID" value="Minc3s00234g08208"/>
</dbReference>